<comment type="caution">
    <text evidence="2">The sequence shown here is derived from an EMBL/GenBank/DDBJ whole genome shotgun (WGS) entry which is preliminary data.</text>
</comment>
<dbReference type="OrthoDB" id="6262491at2759"/>
<proteinExistence type="predicted"/>
<dbReference type="InterPro" id="IPR001680">
    <property type="entry name" value="WD40_rpt"/>
</dbReference>
<evidence type="ECO:0000313" key="2">
    <source>
        <dbReference type="EMBL" id="CAG5093889.1"/>
    </source>
</evidence>
<dbReference type="Proteomes" id="UP000786811">
    <property type="component" value="Unassembled WGS sequence"/>
</dbReference>
<evidence type="ECO:0000313" key="3">
    <source>
        <dbReference type="Proteomes" id="UP000786811"/>
    </source>
</evidence>
<organism evidence="2 3">
    <name type="scientific">Cotesia congregata</name>
    <name type="common">Parasitoid wasp</name>
    <name type="synonym">Apanteles congregatus</name>
    <dbReference type="NCBI Taxonomy" id="51543"/>
    <lineage>
        <taxon>Eukaryota</taxon>
        <taxon>Metazoa</taxon>
        <taxon>Ecdysozoa</taxon>
        <taxon>Arthropoda</taxon>
        <taxon>Hexapoda</taxon>
        <taxon>Insecta</taxon>
        <taxon>Pterygota</taxon>
        <taxon>Neoptera</taxon>
        <taxon>Endopterygota</taxon>
        <taxon>Hymenoptera</taxon>
        <taxon>Apocrita</taxon>
        <taxon>Ichneumonoidea</taxon>
        <taxon>Braconidae</taxon>
        <taxon>Microgastrinae</taxon>
        <taxon>Cotesia</taxon>
    </lineage>
</organism>
<name>A0A8J2MTB0_COTCN</name>
<keyword evidence="3" id="KW-1185">Reference proteome</keyword>
<reference evidence="2" key="1">
    <citation type="submission" date="2021-04" db="EMBL/GenBank/DDBJ databases">
        <authorList>
            <person name="Chebbi M.A.C M."/>
        </authorList>
    </citation>
    <scope>NUCLEOTIDE SEQUENCE</scope>
</reference>
<dbReference type="PANTHER" id="PTHR45532">
    <property type="entry name" value="WD REPEAT-CONTAINING PROTEIN 97"/>
    <property type="match status" value="1"/>
</dbReference>
<dbReference type="SUPFAM" id="SSF50998">
    <property type="entry name" value="Quinoprotein alcohol dehydrogenase-like"/>
    <property type="match status" value="1"/>
</dbReference>
<feature type="coiled-coil region" evidence="1">
    <location>
        <begin position="606"/>
        <end position="669"/>
    </location>
</feature>
<dbReference type="AlphaFoldDB" id="A0A8J2MTB0"/>
<dbReference type="InterPro" id="IPR011047">
    <property type="entry name" value="Quinoprotein_ADH-like_sf"/>
</dbReference>
<sequence>MSAGILKTLMTTESKMTNETPSKIHNLQEEIKLFSGLKLISSTKLFKKFLDICYCNDSREFLVLDDGLKVHRYSLDGQKIHPSFTLNPSMLFTKIIWCSSIKSFACYALYDDTFWLLDQEFKLIQTIKTKFKIKNLFFSSPELIVISSTSVTRYLQNKSKLAYESYQTINTMDTNYGPIWSMQYSSLIATTTESLKLAVSYLTTMYIVPLSSKEDEDAGAIKSIISHPSICGFLTTSSDEILQVWSCNFKDKTEYFANLGSINAIAINESSSVMTLGTKLTFFFMHQLYLFYSPLLTKASILQSTQSLRYPMRIIVSSSDHSISVLSSASGKQINVIILHTNVEPVSISSSSISGDIYVVPLITQNILILNSNIFPMKIKNSWTSEKLITTVAVYDHYSEFIINQTRTINPISVRIFAGTNKGELVSIDESTGKFQQIIQAHNGPIKKLCISNKSHHIFSIAEDWCIKFWKIFPYITNPLALSYCIYLTTPVINIASVGFSVCVISANGSRDQLFMYDVKKKNLPREYKEQIEIKNISEQEKEEDLVAKDEDEYLDYEEDEIKSRVLHPVSSVPLCSLALSSEVPRLDALVQEQKRMHLRLRERDIKAIELGIAELSEKRKKMKKKKAVMNYEDWEKYVDGLAKEIEMQKRLEDKFDEQKREILDKSQD</sequence>
<dbReference type="PANTHER" id="PTHR45532:SF1">
    <property type="entry name" value="WD REPEAT-CONTAINING PROTEIN 97"/>
    <property type="match status" value="1"/>
</dbReference>
<dbReference type="EMBL" id="CAJNRD030001120">
    <property type="protein sequence ID" value="CAG5093889.1"/>
    <property type="molecule type" value="Genomic_DNA"/>
</dbReference>
<dbReference type="InterPro" id="IPR015943">
    <property type="entry name" value="WD40/YVTN_repeat-like_dom_sf"/>
</dbReference>
<accession>A0A8J2MTB0</accession>
<gene>
    <name evidence="2" type="ORF">HICCMSTLAB_LOCUS7215</name>
</gene>
<protein>
    <submittedName>
        <fullName evidence="2">Uncharacterized protein</fullName>
    </submittedName>
</protein>
<keyword evidence="1" id="KW-0175">Coiled coil</keyword>
<dbReference type="SMART" id="SM00320">
    <property type="entry name" value="WD40"/>
    <property type="match status" value="2"/>
</dbReference>
<evidence type="ECO:0000256" key="1">
    <source>
        <dbReference type="SAM" id="Coils"/>
    </source>
</evidence>
<dbReference type="Gene3D" id="2.130.10.10">
    <property type="entry name" value="YVTN repeat-like/Quinoprotein amine dehydrogenase"/>
    <property type="match status" value="2"/>
</dbReference>